<evidence type="ECO:0000256" key="2">
    <source>
        <dbReference type="ARBA" id="ARBA00012400"/>
    </source>
</evidence>
<comment type="caution">
    <text evidence="16">The sequence shown here is derived from an EMBL/GenBank/DDBJ whole genome shotgun (WGS) entry which is preliminary data.</text>
</comment>
<evidence type="ECO:0000256" key="9">
    <source>
        <dbReference type="ARBA" id="ARBA00023244"/>
    </source>
</evidence>
<dbReference type="GO" id="GO:0004851">
    <property type="term" value="F:uroporphyrin-III C-methyltransferase activity"/>
    <property type="evidence" value="ECO:0007669"/>
    <property type="project" value="TreeGrafter"/>
</dbReference>
<evidence type="ECO:0000256" key="11">
    <source>
        <dbReference type="RuleBase" id="RU003960"/>
    </source>
</evidence>
<dbReference type="InterPro" id="IPR028281">
    <property type="entry name" value="Sirohaem_synthase_central"/>
</dbReference>
<dbReference type="InterPro" id="IPR003043">
    <property type="entry name" value="Uropor_MeTrfase_CS"/>
</dbReference>
<evidence type="ECO:0000256" key="4">
    <source>
        <dbReference type="ARBA" id="ARBA00022603"/>
    </source>
</evidence>
<dbReference type="InterPro" id="IPR028162">
    <property type="entry name" value="Met8_C"/>
</dbReference>
<evidence type="ECO:0000259" key="14">
    <source>
        <dbReference type="Pfam" id="PF14823"/>
    </source>
</evidence>
<evidence type="ECO:0000256" key="1">
    <source>
        <dbReference type="ARBA" id="ARBA00011738"/>
    </source>
</evidence>
<dbReference type="InterPro" id="IPR050161">
    <property type="entry name" value="Siro_Cobalamin_biosynth"/>
</dbReference>
<dbReference type="InterPro" id="IPR000878">
    <property type="entry name" value="4pyrrol_Mease"/>
</dbReference>
<accession>A0A8H6M3J1</accession>
<dbReference type="InterPro" id="IPR014776">
    <property type="entry name" value="4pyrrole_Mease_sub2"/>
</dbReference>
<dbReference type="EC" id="1.3.1.76" evidence="2"/>
<evidence type="ECO:0000256" key="8">
    <source>
        <dbReference type="ARBA" id="ARBA00023027"/>
    </source>
</evidence>
<dbReference type="GO" id="GO:0019354">
    <property type="term" value="P:siroheme biosynthetic process"/>
    <property type="evidence" value="ECO:0007669"/>
    <property type="project" value="InterPro"/>
</dbReference>
<comment type="similarity">
    <text evidence="10">In the N-terminal section; belongs to the precorrin methyltransferase family.</text>
</comment>
<dbReference type="PANTHER" id="PTHR45790">
    <property type="entry name" value="SIROHEME SYNTHASE-RELATED"/>
    <property type="match status" value="1"/>
</dbReference>
<feature type="compositionally biased region" description="Acidic residues" evidence="12">
    <location>
        <begin position="218"/>
        <end position="243"/>
    </location>
</feature>
<organism evidence="16 17">
    <name type="scientific">Ephemerocybe angulata</name>
    <dbReference type="NCBI Taxonomy" id="980116"/>
    <lineage>
        <taxon>Eukaryota</taxon>
        <taxon>Fungi</taxon>
        <taxon>Dikarya</taxon>
        <taxon>Basidiomycota</taxon>
        <taxon>Agaricomycotina</taxon>
        <taxon>Agaricomycetes</taxon>
        <taxon>Agaricomycetidae</taxon>
        <taxon>Agaricales</taxon>
        <taxon>Agaricineae</taxon>
        <taxon>Psathyrellaceae</taxon>
        <taxon>Ephemerocybe</taxon>
    </lineage>
</organism>
<feature type="region of interest" description="Disordered" evidence="12">
    <location>
        <begin position="206"/>
        <end position="268"/>
    </location>
</feature>
<proteinExistence type="inferred from homology"/>
<evidence type="ECO:0000256" key="3">
    <source>
        <dbReference type="ARBA" id="ARBA00022481"/>
    </source>
</evidence>
<dbReference type="Pfam" id="PF14824">
    <property type="entry name" value="Sirohm_synth_M"/>
    <property type="match status" value="1"/>
</dbReference>
<dbReference type="SUPFAM" id="SSF53790">
    <property type="entry name" value="Tetrapyrrole methylase"/>
    <property type="match status" value="1"/>
</dbReference>
<dbReference type="EMBL" id="JACGCI010000040">
    <property type="protein sequence ID" value="KAF6753260.1"/>
    <property type="molecule type" value="Genomic_DNA"/>
</dbReference>
<dbReference type="NCBIfam" id="TIGR01469">
    <property type="entry name" value="cobA_cysG_Cterm"/>
    <property type="match status" value="1"/>
</dbReference>
<keyword evidence="9" id="KW-0627">Porphyrin biosynthesis</keyword>
<evidence type="ECO:0000256" key="5">
    <source>
        <dbReference type="ARBA" id="ARBA00022679"/>
    </source>
</evidence>
<evidence type="ECO:0000313" key="16">
    <source>
        <dbReference type="EMBL" id="KAF6753260.1"/>
    </source>
</evidence>
<sequence length="617" mass="66409">MLEYPSPSQGASLILAFRPRKILIIGSGPLAASRAFSALEADSEVHILAQGGLEDACDELKWRASQGQVTLSNWTALIPPSESASTSTAQPDEIAGLEKFLDDTPGISLACITDTAVRPHRRSRESCERVYRTLKARNIQVNSTDVPELCDFTFTSTHRVAESALQIGVTTNGQGCRLSSRLRRDIVSKLPPTTAAAVRNVGQLRSLAKEKGRHSCDGEDDGGHDETEGDMDDDGHDEIEEDSAVSTPNRPVPTRSSTETETESTRRRMKWVAQVSEYWPLSKLASLTPDDMTALLEGRVPETPLTQSLMSLALTPTPAHNLPNSKRGRIFLVGSGPGHPSLLTHATHTVLTRLADLVLSDKLVPDAVLALIPKSVEIRIAKKFPGNAEGAQMEMMEAAIEAANRGLTVVRLKQGDPVVYGRAGEEVLYFRAHGLEPLVIPGVSSALAAPTFANIPVTQRGAAESFTVCTGVGRRGKEITLPAYERARTLVILMGVARLPQVVDALVAADAGARRQGAAYPGNTPVAIIERASMPDQRVVTSTLRDIVQALESSGEQRPPGMIVVGWSVLCLYGKGDTGVLEEGAEKGDEGRVERWLAGGRWRVEEGVDPSWELLNV</sequence>
<dbReference type="Gene3D" id="3.30.950.10">
    <property type="entry name" value="Methyltransferase, Cobalt-precorrin-4 Transmethylase, Domain 2"/>
    <property type="match status" value="1"/>
</dbReference>
<evidence type="ECO:0000259" key="15">
    <source>
        <dbReference type="Pfam" id="PF14824"/>
    </source>
</evidence>
<evidence type="ECO:0000313" key="17">
    <source>
        <dbReference type="Proteomes" id="UP000521943"/>
    </source>
</evidence>
<keyword evidence="4 11" id="KW-0489">Methyltransferase</keyword>
<name>A0A8H6M3J1_9AGAR</name>
<dbReference type="Pfam" id="PF13241">
    <property type="entry name" value="NAD_binding_7"/>
    <property type="match status" value="1"/>
</dbReference>
<keyword evidence="5 11" id="KW-0808">Transferase</keyword>
<keyword evidence="6" id="KW-0949">S-adenosyl-L-methionine</keyword>
<dbReference type="GO" id="GO:0043115">
    <property type="term" value="F:precorrin-2 dehydrogenase activity"/>
    <property type="evidence" value="ECO:0007669"/>
    <property type="project" value="UniProtKB-EC"/>
</dbReference>
<feature type="domain" description="Siroheme synthase central" evidence="15">
    <location>
        <begin position="165"/>
        <end position="188"/>
    </location>
</feature>
<dbReference type="InterPro" id="IPR006366">
    <property type="entry name" value="CobA/CysG_C"/>
</dbReference>
<dbReference type="InterPro" id="IPR036291">
    <property type="entry name" value="NAD(P)-bd_dom_sf"/>
</dbReference>
<dbReference type="OrthoDB" id="508204at2759"/>
<evidence type="ECO:0000256" key="10">
    <source>
        <dbReference type="ARBA" id="ARBA00035662"/>
    </source>
</evidence>
<dbReference type="FunFam" id="3.40.1010.10:FF:000006">
    <property type="entry name" value="Siroheme synthase, putative"/>
    <property type="match status" value="1"/>
</dbReference>
<dbReference type="Proteomes" id="UP000521943">
    <property type="component" value="Unassembled WGS sequence"/>
</dbReference>
<feature type="domain" description="Tetrapyrrole methylase" evidence="13">
    <location>
        <begin position="330"/>
        <end position="547"/>
    </location>
</feature>
<evidence type="ECO:0000256" key="12">
    <source>
        <dbReference type="SAM" id="MobiDB-lite"/>
    </source>
</evidence>
<dbReference type="Pfam" id="PF14823">
    <property type="entry name" value="Sirohm_synth_C"/>
    <property type="match status" value="1"/>
</dbReference>
<dbReference type="SUPFAM" id="SSF75615">
    <property type="entry name" value="Siroheme synthase middle domains-like"/>
    <property type="match status" value="1"/>
</dbReference>
<dbReference type="Gene3D" id="3.40.50.720">
    <property type="entry name" value="NAD(P)-binding Rossmann-like Domain"/>
    <property type="match status" value="1"/>
</dbReference>
<reference evidence="16 17" key="1">
    <citation type="submission" date="2020-07" db="EMBL/GenBank/DDBJ databases">
        <title>Comparative genomics of pyrophilous fungi reveals a link between fire events and developmental genes.</title>
        <authorList>
            <consortium name="DOE Joint Genome Institute"/>
            <person name="Steindorff A.S."/>
            <person name="Carver A."/>
            <person name="Calhoun S."/>
            <person name="Stillman K."/>
            <person name="Liu H."/>
            <person name="Lipzen A."/>
            <person name="Pangilinan J."/>
            <person name="Labutti K."/>
            <person name="Bruns T.D."/>
            <person name="Grigoriev I.V."/>
        </authorList>
    </citation>
    <scope>NUCLEOTIDE SEQUENCE [LARGE SCALE GENOMIC DNA]</scope>
    <source>
        <strain evidence="16 17">CBS 144469</strain>
    </source>
</reference>
<dbReference type="Pfam" id="PF00590">
    <property type="entry name" value="TP_methylase"/>
    <property type="match status" value="1"/>
</dbReference>
<dbReference type="Gene3D" id="3.40.1010.10">
    <property type="entry name" value="Cobalt-precorrin-4 Transmethylase, Domain 1"/>
    <property type="match status" value="1"/>
</dbReference>
<protein>
    <recommendedName>
        <fullName evidence="2">precorrin-2 dehydrogenase</fullName>
        <ecNumber evidence="2">1.3.1.76</ecNumber>
    </recommendedName>
</protein>
<dbReference type="SUPFAM" id="SSF51735">
    <property type="entry name" value="NAD(P)-binding Rossmann-fold domains"/>
    <property type="match status" value="1"/>
</dbReference>
<gene>
    <name evidence="16" type="ORF">DFP72DRAFT_1010810</name>
</gene>
<evidence type="ECO:0000256" key="6">
    <source>
        <dbReference type="ARBA" id="ARBA00022691"/>
    </source>
</evidence>
<dbReference type="InterPro" id="IPR014777">
    <property type="entry name" value="4pyrrole_Mease_sub1"/>
</dbReference>
<keyword evidence="3" id="KW-0488">Methylation</keyword>
<keyword evidence="7" id="KW-0560">Oxidoreductase</keyword>
<comment type="subunit">
    <text evidence="1">Homodimer.</text>
</comment>
<keyword evidence="17" id="KW-1185">Reference proteome</keyword>
<dbReference type="PROSITE" id="PS00840">
    <property type="entry name" value="SUMT_2"/>
    <property type="match status" value="1"/>
</dbReference>
<feature type="compositionally biased region" description="Basic and acidic residues" evidence="12">
    <location>
        <begin position="207"/>
        <end position="217"/>
    </location>
</feature>
<evidence type="ECO:0000256" key="7">
    <source>
        <dbReference type="ARBA" id="ARBA00023002"/>
    </source>
</evidence>
<keyword evidence="8" id="KW-0520">NAD</keyword>
<evidence type="ECO:0000259" key="13">
    <source>
        <dbReference type="Pfam" id="PF00590"/>
    </source>
</evidence>
<feature type="domain" description="Siroheme biosynthesis protein Met8 C-terminal" evidence="14">
    <location>
        <begin position="260"/>
        <end position="298"/>
    </location>
</feature>
<dbReference type="CDD" id="cd11642">
    <property type="entry name" value="SUMT"/>
    <property type="match status" value="1"/>
</dbReference>
<dbReference type="PANTHER" id="PTHR45790:SF6">
    <property type="entry name" value="UROPORPHYRINOGEN-III C-METHYLTRANSFERASE"/>
    <property type="match status" value="1"/>
</dbReference>
<dbReference type="GO" id="GO:0032259">
    <property type="term" value="P:methylation"/>
    <property type="evidence" value="ECO:0007669"/>
    <property type="project" value="UniProtKB-KW"/>
</dbReference>
<comment type="similarity">
    <text evidence="11">Belongs to the precorrin methyltransferase family.</text>
</comment>
<dbReference type="AlphaFoldDB" id="A0A8H6M3J1"/>
<dbReference type="InterPro" id="IPR035996">
    <property type="entry name" value="4pyrrol_Methylase_sf"/>
</dbReference>